<evidence type="ECO:0000313" key="2">
    <source>
        <dbReference type="Proteomes" id="UP000829447"/>
    </source>
</evidence>
<protein>
    <submittedName>
        <fullName evidence="1">Uncharacterized protein</fullName>
    </submittedName>
</protein>
<evidence type="ECO:0000313" key="1">
    <source>
        <dbReference type="EMBL" id="MCI4386925.1"/>
    </source>
</evidence>
<name>A0ACC5X8Q0_PANGG</name>
<reference evidence="1 2" key="1">
    <citation type="journal article" date="2022" name="bioRxiv">
        <title>An ancient truncated duplication of the anti-Mullerian hormone receptor type 2 gene is a potential conserved master sex determinant in the Pangasiidae catfish family.</title>
        <authorList>
            <person name="Wen M."/>
            <person name="Pan Q."/>
            <person name="Jouanno E."/>
            <person name="Montfort J."/>
            <person name="Zahm M."/>
            <person name="Cabau C."/>
            <person name="Klopp C."/>
            <person name="Iampietro C."/>
            <person name="Roques C."/>
            <person name="Bouchez O."/>
            <person name="Castinel A."/>
            <person name="Donnadieu C."/>
            <person name="Parrinello H."/>
            <person name="Poncet C."/>
            <person name="Belmonte E."/>
            <person name="Gautier V."/>
            <person name="Avarre J.-C."/>
            <person name="Dugue R."/>
            <person name="Gustiano R."/>
            <person name="Ha T.T.T."/>
            <person name="Campet M."/>
            <person name="Sriphairoj K."/>
            <person name="Ribolli J."/>
            <person name="de Almeida F.L."/>
            <person name="Desvignes T."/>
            <person name="Postlethwait J.H."/>
            <person name="Bucao C.F."/>
            <person name="Robinson-Rechavi M."/>
            <person name="Bobe J."/>
            <person name="Herpin A."/>
            <person name="Guiguen Y."/>
        </authorList>
    </citation>
    <scope>NUCLEOTIDE SEQUENCE [LARGE SCALE GENOMIC DNA]</scope>
    <source>
        <strain evidence="1">YG-Dec2019</strain>
    </source>
</reference>
<sequence>MPVPQKPGTVRSKQGSNTHSLLKAPAVKGAKVSSKKKDDEDGTETGDGDEWTQGKTLVKPPDQLDLTEEELKEEFTRILTASNPHAPQNIVRYSFKERCYKPVSSVDQLAVHFVLEGNLLHKDSDEARRQRARQGFAEEKTATETENVAENEDKPETPADGVEDAGDAEDGAGEERPDSVDVQVGKKEHKITNQFNFSERASQTFNNPQRDRSCQTEPPPRATFSDTVNQWVIYDAYVEELQKQEKSKEKQKTPKKEEDKGKKKKTVWVESQSDDITKVAKVAKIIERMVTQNTFDDIAQDFKYFEDASDEFRELEGTLLPLWKFHYDKAKHLSVTALCWNQKYKDLFAVGLGSYEFTKQGRGMLLFYSLKNSTYPEYIFHTNSGVMCLDIHKELSYLVVVGFYDGSVAVYNLKEDRPQPVYKSTAKSGKHTDPVWQVKWQNDDIDKNHNFFSVSSDGRVVSWTLVKNELLFTDIIKLSVEGAVSEGQEDMKIPDIAGGTSFDFHKEIDYLFLVGTEEGKIHKCSKSYSSQFLETYTAHSLSVDAVKWNHFHPKVFISCSSDWTVKIWDHTITSPMFTFDLNTAVSDVAWSPYSSTVFAAVTIDGKVHVFDLSINKYEAICQQAVVSKKTKLTHIEFNPVYPIIIVGDDRGYVTSLKLSPNLRTKPKEKKGQELPKGPEVEIAKLEKLLSLLRDTESPVQK</sequence>
<gene>
    <name evidence="1" type="ORF">PGIGA_G00068510</name>
</gene>
<dbReference type="EMBL" id="CM040468">
    <property type="protein sequence ID" value="MCI4386925.1"/>
    <property type="molecule type" value="Genomic_DNA"/>
</dbReference>
<dbReference type="Proteomes" id="UP000829447">
    <property type="component" value="Linkage Group LG15"/>
</dbReference>
<proteinExistence type="predicted"/>
<comment type="caution">
    <text evidence="1">The sequence shown here is derived from an EMBL/GenBank/DDBJ whole genome shotgun (WGS) entry which is preliminary data.</text>
</comment>
<organism evidence="1 2">
    <name type="scientific">Pangasianodon gigas</name>
    <name type="common">Mekong giant catfish</name>
    <name type="synonym">Pangasius gigas</name>
    <dbReference type="NCBI Taxonomy" id="30993"/>
    <lineage>
        <taxon>Eukaryota</taxon>
        <taxon>Metazoa</taxon>
        <taxon>Chordata</taxon>
        <taxon>Craniata</taxon>
        <taxon>Vertebrata</taxon>
        <taxon>Euteleostomi</taxon>
        <taxon>Actinopterygii</taxon>
        <taxon>Neopterygii</taxon>
        <taxon>Teleostei</taxon>
        <taxon>Ostariophysi</taxon>
        <taxon>Siluriformes</taxon>
        <taxon>Pangasiidae</taxon>
        <taxon>Pangasianodon</taxon>
    </lineage>
</organism>
<keyword evidence="2" id="KW-1185">Reference proteome</keyword>
<accession>A0ACC5X8Q0</accession>